<reference evidence="2" key="1">
    <citation type="journal article" date="2019" name="Int. J. Syst. Evol. Microbiol.">
        <title>The Global Catalogue of Microorganisms (GCM) 10K type strain sequencing project: providing services to taxonomists for standard genome sequencing and annotation.</title>
        <authorList>
            <consortium name="The Broad Institute Genomics Platform"/>
            <consortium name="The Broad Institute Genome Sequencing Center for Infectious Disease"/>
            <person name="Wu L."/>
            <person name="Ma J."/>
        </authorList>
    </citation>
    <scope>NUCLEOTIDE SEQUENCE [LARGE SCALE GENOMIC DNA]</scope>
    <source>
        <strain evidence="2">NBRC 103632</strain>
    </source>
</reference>
<name>A0AA37TH81_9HYPH</name>
<comment type="caution">
    <text evidence="1">The sequence shown here is derived from an EMBL/GenBank/DDBJ whole genome shotgun (WGS) entry which is preliminary data.</text>
</comment>
<gene>
    <name evidence="1" type="ORF">GCM10007890_21400</name>
</gene>
<accession>A0AA37TH81</accession>
<dbReference type="Proteomes" id="UP001157440">
    <property type="component" value="Unassembled WGS sequence"/>
</dbReference>
<evidence type="ECO:0000313" key="1">
    <source>
        <dbReference type="EMBL" id="GLS70127.1"/>
    </source>
</evidence>
<dbReference type="EMBL" id="BSPL01000013">
    <property type="protein sequence ID" value="GLS70127.1"/>
    <property type="molecule type" value="Genomic_DNA"/>
</dbReference>
<organism evidence="1 2">
    <name type="scientific">Methylobacterium tardum</name>
    <dbReference type="NCBI Taxonomy" id="374432"/>
    <lineage>
        <taxon>Bacteria</taxon>
        <taxon>Pseudomonadati</taxon>
        <taxon>Pseudomonadota</taxon>
        <taxon>Alphaproteobacteria</taxon>
        <taxon>Hyphomicrobiales</taxon>
        <taxon>Methylobacteriaceae</taxon>
        <taxon>Methylobacterium</taxon>
    </lineage>
</organism>
<protein>
    <submittedName>
        <fullName evidence="1">Uncharacterized protein</fullName>
    </submittedName>
</protein>
<dbReference type="AlphaFoldDB" id="A0AA37TH81"/>
<sequence>MRGPGERQKAADCGTLQGRFHRVGKPETCNRNGWEADLPLSSPGALIQAHAMAQETRATAARSLHDKRS</sequence>
<evidence type="ECO:0000313" key="2">
    <source>
        <dbReference type="Proteomes" id="UP001157440"/>
    </source>
</evidence>
<proteinExistence type="predicted"/>
<keyword evidence="2" id="KW-1185">Reference proteome</keyword>